<dbReference type="SFLD" id="SFLDS00001">
    <property type="entry name" value="Enolase"/>
    <property type="match status" value="1"/>
</dbReference>
<gene>
    <name evidence="12" type="ORF">I2501_16760</name>
</gene>
<dbReference type="EC" id="4.2.1.40" evidence="5"/>
<keyword evidence="7" id="KW-0460">Magnesium</keyword>
<keyword evidence="6" id="KW-0479">Metal-binding</keyword>
<evidence type="ECO:0000256" key="4">
    <source>
        <dbReference type="ARBA" id="ARBA00009938"/>
    </source>
</evidence>
<dbReference type="InterPro" id="IPR034598">
    <property type="entry name" value="GlucD-like"/>
</dbReference>
<dbReference type="CDD" id="cd03323">
    <property type="entry name" value="D-glucarate_dehydratase"/>
    <property type="match status" value="1"/>
</dbReference>
<evidence type="ECO:0000256" key="9">
    <source>
        <dbReference type="PIRSR" id="PIRSR634598-1"/>
    </source>
</evidence>
<dbReference type="Gene3D" id="3.20.20.120">
    <property type="entry name" value="Enolase-like C-terminal domain"/>
    <property type="match status" value="1"/>
</dbReference>
<dbReference type="Pfam" id="PF13378">
    <property type="entry name" value="MR_MLE_C"/>
    <property type="match status" value="1"/>
</dbReference>
<evidence type="ECO:0000256" key="3">
    <source>
        <dbReference type="ARBA" id="ARBA00005183"/>
    </source>
</evidence>
<evidence type="ECO:0000256" key="5">
    <source>
        <dbReference type="ARBA" id="ARBA00011973"/>
    </source>
</evidence>
<dbReference type="SUPFAM" id="SSF54826">
    <property type="entry name" value="Enolase N-terminal domain-like"/>
    <property type="match status" value="1"/>
</dbReference>
<dbReference type="Proteomes" id="UP000657385">
    <property type="component" value="Unassembled WGS sequence"/>
</dbReference>
<dbReference type="InterPro" id="IPR029065">
    <property type="entry name" value="Enolase_C-like"/>
</dbReference>
<comment type="pathway">
    <text evidence="3">Carbohydrate acid metabolism; D-glucarate degradation; 2,5-dioxopentanoate from D-glucarate: step 1/2.</text>
</comment>
<dbReference type="SFLD" id="SFLDG00055">
    <property type="entry name" value="glucarate_dehydratase"/>
    <property type="match status" value="1"/>
</dbReference>
<evidence type="ECO:0000313" key="12">
    <source>
        <dbReference type="EMBL" id="MBF9069678.1"/>
    </source>
</evidence>
<organism evidence="12 13">
    <name type="scientific">Streptacidiphilus fuscans</name>
    <dbReference type="NCBI Taxonomy" id="2789292"/>
    <lineage>
        <taxon>Bacteria</taxon>
        <taxon>Bacillati</taxon>
        <taxon>Actinomycetota</taxon>
        <taxon>Actinomycetes</taxon>
        <taxon>Kitasatosporales</taxon>
        <taxon>Streptomycetaceae</taxon>
        <taxon>Streptacidiphilus</taxon>
    </lineage>
</organism>
<name>A0A931FDL2_9ACTN</name>
<evidence type="ECO:0000256" key="10">
    <source>
        <dbReference type="SAM" id="MobiDB-lite"/>
    </source>
</evidence>
<protein>
    <recommendedName>
        <fullName evidence="5">glucarate dehydratase</fullName>
        <ecNumber evidence="5">4.2.1.40</ecNumber>
    </recommendedName>
</protein>
<feature type="active site" description="Proton acceptor" evidence="9">
    <location>
        <position position="221"/>
    </location>
</feature>
<evidence type="ECO:0000259" key="11">
    <source>
        <dbReference type="SMART" id="SM00922"/>
    </source>
</evidence>
<keyword evidence="13" id="KW-1185">Reference proteome</keyword>
<evidence type="ECO:0000256" key="7">
    <source>
        <dbReference type="ARBA" id="ARBA00022842"/>
    </source>
</evidence>
<evidence type="ECO:0000256" key="8">
    <source>
        <dbReference type="ARBA" id="ARBA00023239"/>
    </source>
</evidence>
<comment type="similarity">
    <text evidence="4">Belongs to the mandelate racemase/muconate lactonizing enzyme family. GlucD subfamily.</text>
</comment>
<dbReference type="InterPro" id="IPR034593">
    <property type="entry name" value="DgoD-like"/>
</dbReference>
<dbReference type="InterPro" id="IPR013342">
    <property type="entry name" value="Mandelate_racemase_C"/>
</dbReference>
<dbReference type="PANTHER" id="PTHR48080">
    <property type="entry name" value="D-GALACTONATE DEHYDRATASE-RELATED"/>
    <property type="match status" value="1"/>
</dbReference>
<dbReference type="AlphaFoldDB" id="A0A931FDL2"/>
<dbReference type="GO" id="GO:0046872">
    <property type="term" value="F:metal ion binding"/>
    <property type="evidence" value="ECO:0007669"/>
    <property type="project" value="UniProtKB-KW"/>
</dbReference>
<comment type="cofactor">
    <cofactor evidence="2">
        <name>Mg(2+)</name>
        <dbReference type="ChEBI" id="CHEBI:18420"/>
    </cofactor>
</comment>
<dbReference type="Pfam" id="PF02746">
    <property type="entry name" value="MR_MLE_N"/>
    <property type="match status" value="1"/>
</dbReference>
<comment type="caution">
    <text evidence="12">The sequence shown here is derived from an EMBL/GenBank/DDBJ whole genome shotgun (WGS) entry which is preliminary data.</text>
</comment>
<dbReference type="GO" id="GO:0008872">
    <property type="term" value="F:glucarate dehydratase activity"/>
    <property type="evidence" value="ECO:0007669"/>
    <property type="project" value="UniProtKB-EC"/>
</dbReference>
<sequence>MQSAHALLGGATADHRTSPKGKPLRTPKVTDIVVTPVAVLDPPLLNASGVHQPYQLRAVIELHTDTGITGLGEAYGDDPTLANLRAAAPALVGLSVFDLNGLATRVAEALGAVDAVGMTDLIGAASREKSVAQTVGALEVACYDAQGKATGLRVCDLLGGAVREAVPFSAYLFYRWAHHPEGAAPEGYPADDWGAALDPEGIVAQARRMVDTYGFRSLKLKGGVFEPEAEAEAIEALRAAFPDHPLRLDPNANWSVETSKRIAPRLEGLLEYLEDPTGGNPGMAEVARATSLPLATNMCVTSFAEIPEAAALDSVKIVLTDHHYWGGFRASMRLAGICETFGWGLSMHSNTHLGISLAAMTHLAAAVPGLTYACDTHSPWQREEVVRPGALVWSEGSLAVPQQPGLGVELDRDALERLHKQYLDCGVRSRDDRVGMVLADPAWERRTPRF</sequence>
<feature type="active site" description="Proton acceptor" evidence="9">
    <location>
        <position position="348"/>
    </location>
</feature>
<evidence type="ECO:0000256" key="6">
    <source>
        <dbReference type="ARBA" id="ARBA00022723"/>
    </source>
</evidence>
<evidence type="ECO:0000256" key="2">
    <source>
        <dbReference type="ARBA" id="ARBA00001946"/>
    </source>
</evidence>
<dbReference type="SMART" id="SM00922">
    <property type="entry name" value="MR_MLE"/>
    <property type="match status" value="1"/>
</dbReference>
<keyword evidence="8" id="KW-0456">Lyase</keyword>
<dbReference type="InterPro" id="IPR036849">
    <property type="entry name" value="Enolase-like_C_sf"/>
</dbReference>
<comment type="catalytic activity">
    <reaction evidence="1">
        <text>D-glucarate = 5-dehydro-4-deoxy-D-glucarate + H2O</text>
        <dbReference type="Rhea" id="RHEA:14573"/>
        <dbReference type="ChEBI" id="CHEBI:15377"/>
        <dbReference type="ChEBI" id="CHEBI:30612"/>
        <dbReference type="ChEBI" id="CHEBI:42819"/>
        <dbReference type="EC" id="4.2.1.40"/>
    </reaction>
</comment>
<evidence type="ECO:0000256" key="1">
    <source>
        <dbReference type="ARBA" id="ARBA00001426"/>
    </source>
</evidence>
<proteinExistence type="inferred from homology"/>
<feature type="region of interest" description="Disordered" evidence="10">
    <location>
        <begin position="1"/>
        <end position="27"/>
    </location>
</feature>
<evidence type="ECO:0000313" key="13">
    <source>
        <dbReference type="Proteomes" id="UP000657385"/>
    </source>
</evidence>
<dbReference type="InterPro" id="IPR029017">
    <property type="entry name" value="Enolase-like_N"/>
</dbReference>
<dbReference type="PANTHER" id="PTHR48080:SF4">
    <property type="entry name" value="GLUCARATE DEHYDRATASE"/>
    <property type="match status" value="1"/>
</dbReference>
<dbReference type="SUPFAM" id="SSF51604">
    <property type="entry name" value="Enolase C-terminal domain-like"/>
    <property type="match status" value="1"/>
</dbReference>
<dbReference type="Gene3D" id="3.30.390.10">
    <property type="entry name" value="Enolase-like, N-terminal domain"/>
    <property type="match status" value="1"/>
</dbReference>
<accession>A0A931FDL2</accession>
<feature type="domain" description="Mandelate racemase/muconate lactonizing enzyme C-terminal" evidence="11">
    <location>
        <begin position="199"/>
        <end position="293"/>
    </location>
</feature>
<dbReference type="InterPro" id="IPR013341">
    <property type="entry name" value="Mandelate_racemase_N_dom"/>
</dbReference>
<reference evidence="12" key="1">
    <citation type="submission" date="2020-11" db="EMBL/GenBank/DDBJ databases">
        <title>Isolation and identification of active actinomycetes.</title>
        <authorList>
            <person name="Yu B."/>
        </authorList>
    </citation>
    <scope>NUCLEOTIDE SEQUENCE</scope>
    <source>
        <strain evidence="12">NEAU-YB345</strain>
    </source>
</reference>
<dbReference type="EMBL" id="JADPRT010000006">
    <property type="protein sequence ID" value="MBF9069678.1"/>
    <property type="molecule type" value="Genomic_DNA"/>
</dbReference>